<evidence type="ECO:0000313" key="1">
    <source>
        <dbReference type="EMBL" id="EGL54491.1"/>
    </source>
</evidence>
<accession>F5SZR4</accession>
<keyword evidence="2" id="KW-1185">Reference proteome</keyword>
<gene>
    <name evidence="1" type="ORF">MAMP_01157</name>
</gene>
<name>F5SZR4_9GAMM</name>
<proteinExistence type="predicted"/>
<organism evidence="1 2">
    <name type="scientific">Methylophaga aminisulfidivorans MP</name>
    <dbReference type="NCBI Taxonomy" id="1026882"/>
    <lineage>
        <taxon>Bacteria</taxon>
        <taxon>Pseudomonadati</taxon>
        <taxon>Pseudomonadota</taxon>
        <taxon>Gammaproteobacteria</taxon>
        <taxon>Thiotrichales</taxon>
        <taxon>Piscirickettsiaceae</taxon>
        <taxon>Methylophaga</taxon>
    </lineage>
</organism>
<evidence type="ECO:0000313" key="2">
    <source>
        <dbReference type="Proteomes" id="UP000003544"/>
    </source>
</evidence>
<reference evidence="1 2" key="1">
    <citation type="journal article" date="2011" name="J. Bacteriol.">
        <title>Draft genome sequence of Methylophaga aminisulfidivorans MP T.</title>
        <authorList>
            <person name="Han G.H."/>
            <person name="Kim W."/>
            <person name="Chun J."/>
            <person name="Kim S.W."/>
        </authorList>
    </citation>
    <scope>NUCLEOTIDE SEQUENCE [LARGE SCALE GENOMIC DNA]</scope>
    <source>
        <strain evidence="2">MP(T)</strain>
    </source>
</reference>
<dbReference type="EMBL" id="AFIG01000001">
    <property type="protein sequence ID" value="EGL54491.1"/>
    <property type="molecule type" value="Genomic_DNA"/>
</dbReference>
<protein>
    <submittedName>
        <fullName evidence="1">Uncharacterized protein</fullName>
    </submittedName>
</protein>
<dbReference type="AlphaFoldDB" id="F5SZR4"/>
<dbReference type="STRING" id="1026882.MAMP_01157"/>
<dbReference type="Proteomes" id="UP000003544">
    <property type="component" value="Unassembled WGS sequence"/>
</dbReference>
<comment type="caution">
    <text evidence="1">The sequence shown here is derived from an EMBL/GenBank/DDBJ whole genome shotgun (WGS) entry which is preliminary data.</text>
</comment>
<sequence length="41" mass="4648">MLKKEANNTVDNGFSKPPKSMIYIGKAILFLHSSVRSQRQL</sequence>